<dbReference type="Pfam" id="PF00271">
    <property type="entry name" value="Helicase_C"/>
    <property type="match status" value="1"/>
</dbReference>
<dbReference type="NCBIfam" id="TIGR00580">
    <property type="entry name" value="mfd"/>
    <property type="match status" value="1"/>
</dbReference>
<evidence type="ECO:0000313" key="14">
    <source>
        <dbReference type="Proteomes" id="UP000320390"/>
    </source>
</evidence>
<sequence>MSQSLVDTSAKNADRSEGASQAGTVLVDASELAFPSSEKTRILRALERKGSVSIGNVWGGAQGFVAAQLIREIGRPVVAIASTDGEAESFVFDLAAFGVGSSQFPAREGGARKGHADATSIRLRLQMAQNLAGPVDARPDVIVASVLSLLQPVPRLKDLQAEFVSLKVGAVLNVQALLNRLIRAGYTREPLAELAGHVSLRGDILDIFPFASEEPLRIEMFEEEIESLRTFDPEEQRSTAKHEAIEVCLASDSGTLEDGDGSPVIYLLPENALVIRIEPLRIDEKASSLRIQSPLYERALRVLDKGLSRRTILELQSLPGDDLSLDTRSVQGLSSGVTAAAPELSQLAEGGTRVIVACLTDAERDRMGAQFEKAGVTGLELHTGYVSRGFRAPPWNLLIVGSHELKGTLGARKKASSRAHQHKVRALQSFFELRPGDLVVHAVHGLSRYRGLKRMSRGTGEEEHLHLEFAGEVSLYVPASRIDMVQRYIGAGGAGLALDKIGGNAFRKRKEKVEQGLFDLASELIEVQAKRQLRKRDAWTGDPELVQQFLDEFPYEDTADQAEVTIEMARDLQSERPMDRLLCGDVGFGKTEMAVRAAFRVVSGGGQVAVLVPTTILAEQHLNTFRTRMADFPMVVRGLSRYTTPKEKKDTVAGLASGGVDVVIGTHRILGKDVKFKNLGMVIIDEEQRFGVTHKEHFKKLRANVDMLTLTATPIPRTLHMSLSGIRDISALNEAPPGRQEIDTVLGYREDDDMIVEAFRHELNRGGQIFFLHNRVTSIEQTAAKLRSLVPEARFAIGHGQMPAPELRNVMESFRRGDADVLVATTIIENGVDVPTANTIMVDDADHFGLAELHQLRGRVGRGSVKAFCYLLVEKHKPLKSQARDRLKALEEMNHLGAGFGIAVKDLELRGAGNVLGPQQSGHIAAIGYDMYCRLLKLTVERLSSGEAADRQKPRFEETEAGCELEVGLRAFLPDDWIAKPDERLDALRLLSQADEIDVLKDAFKGLVDRYGRAPDQAKELLRLFTLKIPMDASGIRHVAWHDDRYVIQYTDAVAFEHLFAGGARAAGRQRIDLRRIKPGVAHLVLPAHLHGKPEKAVTWLEKIAAA</sequence>
<dbReference type="Gene3D" id="2.40.10.170">
    <property type="match status" value="1"/>
</dbReference>
<keyword evidence="8 9" id="KW-0234">DNA repair</keyword>
<accession>A0A518EPL1</accession>
<evidence type="ECO:0000256" key="10">
    <source>
        <dbReference type="SAM" id="MobiDB-lite"/>
    </source>
</evidence>
<reference evidence="13 14" key="1">
    <citation type="submission" date="2019-02" db="EMBL/GenBank/DDBJ databases">
        <title>Deep-cultivation of Planctomycetes and their phenomic and genomic characterization uncovers novel biology.</title>
        <authorList>
            <person name="Wiegand S."/>
            <person name="Jogler M."/>
            <person name="Boedeker C."/>
            <person name="Pinto D."/>
            <person name="Vollmers J."/>
            <person name="Rivas-Marin E."/>
            <person name="Kohn T."/>
            <person name="Peeters S.H."/>
            <person name="Heuer A."/>
            <person name="Rast P."/>
            <person name="Oberbeckmann S."/>
            <person name="Bunk B."/>
            <person name="Jeske O."/>
            <person name="Meyerdierks A."/>
            <person name="Storesund J.E."/>
            <person name="Kallscheuer N."/>
            <person name="Luecker S."/>
            <person name="Lage O.M."/>
            <person name="Pohl T."/>
            <person name="Merkel B.J."/>
            <person name="Hornburger P."/>
            <person name="Mueller R.-W."/>
            <person name="Bruemmer F."/>
            <person name="Labrenz M."/>
            <person name="Spormann A.M."/>
            <person name="Op den Camp H."/>
            <person name="Overmann J."/>
            <person name="Amann R."/>
            <person name="Jetten M.S.M."/>
            <person name="Mascher T."/>
            <person name="Medema M.H."/>
            <person name="Devos D.P."/>
            <person name="Kaster A.-K."/>
            <person name="Ovreas L."/>
            <person name="Rohde M."/>
            <person name="Galperin M.Y."/>
            <person name="Jogler C."/>
        </authorList>
    </citation>
    <scope>NUCLEOTIDE SEQUENCE [LARGE SCALE GENOMIC DNA]</scope>
    <source>
        <strain evidence="13 14">Poly30</strain>
    </source>
</reference>
<dbReference type="SMART" id="SM00982">
    <property type="entry name" value="TRCF"/>
    <property type="match status" value="1"/>
</dbReference>
<dbReference type="GO" id="GO:0003684">
    <property type="term" value="F:damaged DNA binding"/>
    <property type="evidence" value="ECO:0007669"/>
    <property type="project" value="InterPro"/>
</dbReference>
<dbReference type="InterPro" id="IPR005118">
    <property type="entry name" value="TRCF_C"/>
</dbReference>
<dbReference type="InterPro" id="IPR041471">
    <property type="entry name" value="UvrB_inter"/>
</dbReference>
<keyword evidence="5" id="KW-0347">Helicase</keyword>
<dbReference type="SUPFAM" id="SSF143517">
    <property type="entry name" value="TRCF domain-like"/>
    <property type="match status" value="1"/>
</dbReference>
<dbReference type="EMBL" id="CP036434">
    <property type="protein sequence ID" value="QDV06025.1"/>
    <property type="molecule type" value="Genomic_DNA"/>
</dbReference>
<keyword evidence="4 9" id="KW-0378">Hydrolase</keyword>
<dbReference type="GO" id="GO:0003678">
    <property type="term" value="F:DNA helicase activity"/>
    <property type="evidence" value="ECO:0007669"/>
    <property type="project" value="TreeGrafter"/>
</dbReference>
<comment type="similarity">
    <text evidence="9">In the C-terminal section; belongs to the helicase family. RecG subfamily.</text>
</comment>
<evidence type="ECO:0000259" key="12">
    <source>
        <dbReference type="PROSITE" id="PS51194"/>
    </source>
</evidence>
<dbReference type="GO" id="GO:0006355">
    <property type="term" value="P:regulation of DNA-templated transcription"/>
    <property type="evidence" value="ECO:0007669"/>
    <property type="project" value="UniProtKB-UniRule"/>
</dbReference>
<evidence type="ECO:0000313" key="13">
    <source>
        <dbReference type="EMBL" id="QDV06025.1"/>
    </source>
</evidence>
<evidence type="ECO:0000256" key="8">
    <source>
        <dbReference type="ARBA" id="ARBA00023204"/>
    </source>
</evidence>
<dbReference type="InterPro" id="IPR001650">
    <property type="entry name" value="Helicase_C-like"/>
</dbReference>
<dbReference type="InterPro" id="IPR004576">
    <property type="entry name" value="Mfd"/>
</dbReference>
<dbReference type="Proteomes" id="UP000320390">
    <property type="component" value="Chromosome"/>
</dbReference>
<keyword evidence="6 9" id="KW-0067">ATP-binding</keyword>
<evidence type="ECO:0000256" key="2">
    <source>
        <dbReference type="ARBA" id="ARBA00022741"/>
    </source>
</evidence>
<keyword evidence="3 9" id="KW-0227">DNA damage</keyword>
<dbReference type="CDD" id="cd17991">
    <property type="entry name" value="DEXHc_TRCF"/>
    <property type="match status" value="1"/>
</dbReference>
<dbReference type="GO" id="GO:0016787">
    <property type="term" value="F:hydrolase activity"/>
    <property type="evidence" value="ECO:0007669"/>
    <property type="project" value="UniProtKB-KW"/>
</dbReference>
<dbReference type="SMART" id="SM00487">
    <property type="entry name" value="DEXDc"/>
    <property type="match status" value="1"/>
</dbReference>
<evidence type="ECO:0000256" key="9">
    <source>
        <dbReference type="HAMAP-Rule" id="MF_00969"/>
    </source>
</evidence>
<dbReference type="SUPFAM" id="SSF141259">
    <property type="entry name" value="CarD-like"/>
    <property type="match status" value="1"/>
</dbReference>
<name>A0A518EPL1_9BACT</name>
<evidence type="ECO:0000256" key="7">
    <source>
        <dbReference type="ARBA" id="ARBA00023125"/>
    </source>
</evidence>
<keyword evidence="1 9" id="KW-0963">Cytoplasm</keyword>
<dbReference type="InterPro" id="IPR011545">
    <property type="entry name" value="DEAD/DEAH_box_helicase_dom"/>
</dbReference>
<dbReference type="PANTHER" id="PTHR47964:SF1">
    <property type="entry name" value="ATP-DEPENDENT DNA HELICASE HOMOLOG RECG, CHLOROPLASTIC"/>
    <property type="match status" value="1"/>
</dbReference>
<feature type="domain" description="Helicase C-terminal" evidence="12">
    <location>
        <begin position="755"/>
        <end position="908"/>
    </location>
</feature>
<dbReference type="EC" id="3.6.4.-" evidence="9"/>
<dbReference type="SMART" id="SM01058">
    <property type="entry name" value="CarD_TRCF"/>
    <property type="match status" value="1"/>
</dbReference>
<comment type="similarity">
    <text evidence="9">In the N-terminal section; belongs to the UvrB family.</text>
</comment>
<dbReference type="AlphaFoldDB" id="A0A518EPL1"/>
<dbReference type="OrthoDB" id="9804325at2"/>
<keyword evidence="2 9" id="KW-0547">Nucleotide-binding</keyword>
<feature type="domain" description="Helicase ATP-binding" evidence="11">
    <location>
        <begin position="571"/>
        <end position="732"/>
    </location>
</feature>
<dbReference type="Pfam" id="PF00270">
    <property type="entry name" value="DEAD"/>
    <property type="match status" value="1"/>
</dbReference>
<gene>
    <name evidence="9 13" type="primary">mfd</name>
    <name evidence="13" type="ORF">Poly30_15290</name>
</gene>
<dbReference type="InterPro" id="IPR014001">
    <property type="entry name" value="Helicase_ATP-bd"/>
</dbReference>
<evidence type="ECO:0000256" key="4">
    <source>
        <dbReference type="ARBA" id="ARBA00022801"/>
    </source>
</evidence>
<dbReference type="GO" id="GO:0000716">
    <property type="term" value="P:transcription-coupled nucleotide-excision repair, DNA damage recognition"/>
    <property type="evidence" value="ECO:0007669"/>
    <property type="project" value="UniProtKB-UniRule"/>
</dbReference>
<dbReference type="HAMAP" id="MF_00969">
    <property type="entry name" value="TRCF"/>
    <property type="match status" value="1"/>
</dbReference>
<dbReference type="PROSITE" id="PS51194">
    <property type="entry name" value="HELICASE_CTER"/>
    <property type="match status" value="1"/>
</dbReference>
<dbReference type="SUPFAM" id="SSF52540">
    <property type="entry name" value="P-loop containing nucleoside triphosphate hydrolases"/>
    <property type="match status" value="2"/>
</dbReference>
<dbReference type="Gene3D" id="3.30.2060.10">
    <property type="entry name" value="Penicillin-binding protein 1b domain"/>
    <property type="match status" value="1"/>
</dbReference>
<keyword evidence="14" id="KW-1185">Reference proteome</keyword>
<evidence type="ECO:0000256" key="6">
    <source>
        <dbReference type="ARBA" id="ARBA00022840"/>
    </source>
</evidence>
<dbReference type="InterPro" id="IPR036101">
    <property type="entry name" value="CarD-like/TRCF_RID_sf"/>
</dbReference>
<evidence type="ECO:0000259" key="11">
    <source>
        <dbReference type="PROSITE" id="PS51192"/>
    </source>
</evidence>
<comment type="subcellular location">
    <subcellularLocation>
        <location evidence="9">Cytoplasm</location>
    </subcellularLocation>
</comment>
<protein>
    <recommendedName>
        <fullName evidence="9">Transcription-repair-coupling factor</fullName>
        <shortName evidence="9">TRCF</shortName>
        <ecNumber evidence="9">3.6.4.-</ecNumber>
    </recommendedName>
</protein>
<dbReference type="Pfam" id="PF03461">
    <property type="entry name" value="TRCF"/>
    <property type="match status" value="1"/>
</dbReference>
<dbReference type="PROSITE" id="PS51192">
    <property type="entry name" value="HELICASE_ATP_BIND_1"/>
    <property type="match status" value="1"/>
</dbReference>
<dbReference type="Gene3D" id="3.40.50.300">
    <property type="entry name" value="P-loop containing nucleotide triphosphate hydrolases"/>
    <property type="match status" value="2"/>
</dbReference>
<comment type="function">
    <text evidence="9">Couples transcription and DNA repair by recognizing RNA polymerase (RNAP) stalled at DNA lesions. Mediates ATP-dependent release of RNAP and its truncated transcript from the DNA, and recruitment of nucleotide excision repair machinery to the damaged site.</text>
</comment>
<dbReference type="InterPro" id="IPR037235">
    <property type="entry name" value="TRCF-like_C_D7"/>
</dbReference>
<evidence type="ECO:0000256" key="3">
    <source>
        <dbReference type="ARBA" id="ARBA00022763"/>
    </source>
</evidence>
<dbReference type="SMART" id="SM00490">
    <property type="entry name" value="HELICc"/>
    <property type="match status" value="1"/>
</dbReference>
<dbReference type="Pfam" id="PF17757">
    <property type="entry name" value="UvrB_inter"/>
    <property type="match status" value="1"/>
</dbReference>
<dbReference type="InterPro" id="IPR003711">
    <property type="entry name" value="CarD-like/TRCF_RID"/>
</dbReference>
<proteinExistence type="inferred from homology"/>
<feature type="compositionally biased region" description="Polar residues" evidence="10">
    <location>
        <begin position="1"/>
        <end position="11"/>
    </location>
</feature>
<dbReference type="InterPro" id="IPR047112">
    <property type="entry name" value="RecG/Mfd"/>
</dbReference>
<feature type="region of interest" description="Disordered" evidence="10">
    <location>
        <begin position="1"/>
        <end position="20"/>
    </location>
</feature>
<keyword evidence="7 9" id="KW-0238">DNA-binding</keyword>
<evidence type="ECO:0000256" key="1">
    <source>
        <dbReference type="ARBA" id="ARBA00022490"/>
    </source>
</evidence>
<dbReference type="GO" id="GO:0005524">
    <property type="term" value="F:ATP binding"/>
    <property type="evidence" value="ECO:0007669"/>
    <property type="project" value="UniProtKB-UniRule"/>
</dbReference>
<dbReference type="Gene3D" id="3.90.1150.50">
    <property type="entry name" value="Transcription-repair-coupling factor, D7 domain"/>
    <property type="match status" value="1"/>
</dbReference>
<organism evidence="13 14">
    <name type="scientific">Saltatorellus ferox</name>
    <dbReference type="NCBI Taxonomy" id="2528018"/>
    <lineage>
        <taxon>Bacteria</taxon>
        <taxon>Pseudomonadati</taxon>
        <taxon>Planctomycetota</taxon>
        <taxon>Planctomycetia</taxon>
        <taxon>Planctomycetia incertae sedis</taxon>
        <taxon>Saltatorellus</taxon>
    </lineage>
</organism>
<dbReference type="InterPro" id="IPR027417">
    <property type="entry name" value="P-loop_NTPase"/>
</dbReference>
<dbReference type="RefSeq" id="WP_145195842.1">
    <property type="nucleotide sequence ID" value="NZ_CP036434.1"/>
</dbReference>
<dbReference type="PANTHER" id="PTHR47964">
    <property type="entry name" value="ATP-DEPENDENT DNA HELICASE HOMOLOG RECG, CHLOROPLASTIC"/>
    <property type="match status" value="1"/>
</dbReference>
<dbReference type="Pfam" id="PF02559">
    <property type="entry name" value="CarD_TRCF_RID"/>
    <property type="match status" value="1"/>
</dbReference>
<evidence type="ECO:0000256" key="5">
    <source>
        <dbReference type="ARBA" id="ARBA00022806"/>
    </source>
</evidence>
<dbReference type="GO" id="GO:0005737">
    <property type="term" value="C:cytoplasm"/>
    <property type="evidence" value="ECO:0007669"/>
    <property type="project" value="UniProtKB-SubCell"/>
</dbReference>